<dbReference type="EMBL" id="CP032418">
    <property type="protein sequence ID" value="AYC29044.1"/>
    <property type="molecule type" value="Genomic_DNA"/>
</dbReference>
<reference evidence="2" key="1">
    <citation type="submission" date="2018-09" db="EMBL/GenBank/DDBJ databases">
        <authorList>
            <person name="Zhu H."/>
        </authorList>
    </citation>
    <scope>NUCLEOTIDE SEQUENCE [LARGE SCALE GENOMIC DNA]</scope>
    <source>
        <strain evidence="2">K2R23-3</strain>
    </source>
</reference>
<sequence length="177" mass="20500">MKKRTFGILFFLLIAIVGIVTLPYKWSFVFYEQRNTSPIAYLPLENDESFQIRYTHSIHLSDVLETYLITKEKDIRVYGVEYEDFAIGMPSNAGEGETFVEKDGKYVITGMKTVIPSFDILVGDVDRDLYFLYNGYEHNMKDFLVRGNTYTLQLDKLSLFDQWKGENMHGGEQKSAS</sequence>
<name>A0A385YRD6_9BACL</name>
<dbReference type="RefSeq" id="WP_119882785.1">
    <property type="nucleotide sequence ID" value="NZ_CP032418.1"/>
</dbReference>
<dbReference type="Pfam" id="PF08905">
    <property type="entry name" value="DUF1850"/>
    <property type="match status" value="1"/>
</dbReference>
<dbReference type="AlphaFoldDB" id="A0A385YRD6"/>
<protein>
    <submittedName>
        <fullName evidence="1">DUF1850 domain-containing protein</fullName>
    </submittedName>
</protein>
<dbReference type="OrthoDB" id="4304at2"/>
<dbReference type="KEGG" id="paek:D3873_03825"/>
<accession>A0A385YRD6</accession>
<dbReference type="InterPro" id="IPR015001">
    <property type="entry name" value="DUF1850"/>
</dbReference>
<gene>
    <name evidence="1" type="ORF">D3873_03825</name>
</gene>
<proteinExistence type="predicted"/>
<organism evidence="1 2">
    <name type="scientific">Paenisporosarcina cavernae</name>
    <dbReference type="NCBI Taxonomy" id="2320858"/>
    <lineage>
        <taxon>Bacteria</taxon>
        <taxon>Bacillati</taxon>
        <taxon>Bacillota</taxon>
        <taxon>Bacilli</taxon>
        <taxon>Bacillales</taxon>
        <taxon>Caryophanaceae</taxon>
        <taxon>Paenisporosarcina</taxon>
    </lineage>
</organism>
<dbReference type="Proteomes" id="UP000265725">
    <property type="component" value="Chromosome"/>
</dbReference>
<evidence type="ECO:0000313" key="1">
    <source>
        <dbReference type="EMBL" id="AYC29044.1"/>
    </source>
</evidence>
<evidence type="ECO:0000313" key="2">
    <source>
        <dbReference type="Proteomes" id="UP000265725"/>
    </source>
</evidence>
<keyword evidence="2" id="KW-1185">Reference proteome</keyword>